<evidence type="ECO:0000256" key="3">
    <source>
        <dbReference type="ARBA" id="ARBA00023004"/>
    </source>
</evidence>
<sequence length="380" mass="41870">MGNGAISLGQQKAPPRGGPKSPVSERSVHLSWGGSSVRSLSSEGSAKRTLPRVPSARNAVLAVKNVFSNESRVLLEHYMPPFCLMDPVLSPEVGDITKNTWESIINGDAQGFRTMKDVHPHISALTYFYDRFYSQLFFLYPEVRHFFQGSIAHQGRRLVKSMMGLATMVCYDKNNVDKKLVWLANKHSEACIHPQYYGGFMWNILMTLRHCLGTDWTPEVEEAWVISASYMLRVMVPIAVQRTKHFASPYTVPKHNPEAFSYEGHGSNAGGPKPNALGGPPPGTGLETIPDNNPLNGYTMPETHNYEDSHEEEKQKLFATPSLPSTPKAPAGGCPVFHSSGTKGAPARAAQEVQKISRTSMDSVEEAFAECTSSFLSQNK</sequence>
<dbReference type="PANTHER" id="PTHR43396:SF3">
    <property type="entry name" value="FLAVOHEMOPROTEIN"/>
    <property type="match status" value="1"/>
</dbReference>
<feature type="region of interest" description="Disordered" evidence="5">
    <location>
        <begin position="1"/>
        <end position="28"/>
    </location>
</feature>
<dbReference type="CDD" id="cd01040">
    <property type="entry name" value="Mb-like"/>
    <property type="match status" value="1"/>
</dbReference>
<evidence type="ECO:0000256" key="5">
    <source>
        <dbReference type="SAM" id="MobiDB-lite"/>
    </source>
</evidence>
<dbReference type="GO" id="GO:0020037">
    <property type="term" value="F:heme binding"/>
    <property type="evidence" value="ECO:0007669"/>
    <property type="project" value="InterPro"/>
</dbReference>
<keyword evidence="3" id="KW-0408">Iron</keyword>
<keyword evidence="2" id="KW-0479">Metal-binding</keyword>
<name>A0A6V1R2B9_HETAK</name>
<reference evidence="7" key="1">
    <citation type="submission" date="2021-01" db="EMBL/GenBank/DDBJ databases">
        <authorList>
            <person name="Corre E."/>
            <person name="Pelletier E."/>
            <person name="Niang G."/>
            <person name="Scheremetjew M."/>
            <person name="Finn R."/>
            <person name="Kale V."/>
            <person name="Holt S."/>
            <person name="Cochrane G."/>
            <person name="Meng A."/>
            <person name="Brown T."/>
            <person name="Cohen L."/>
        </authorList>
    </citation>
    <scope>NUCLEOTIDE SEQUENCE</scope>
    <source>
        <strain evidence="7">CCMP3107</strain>
    </source>
</reference>
<feature type="region of interest" description="Disordered" evidence="5">
    <location>
        <begin position="321"/>
        <end position="349"/>
    </location>
</feature>
<keyword evidence="4" id="KW-0813">Transport</keyword>
<dbReference type="EMBL" id="HBIU01027701">
    <property type="protein sequence ID" value="CAE0634059.1"/>
    <property type="molecule type" value="Transcribed_RNA"/>
</dbReference>
<dbReference type="InterPro" id="IPR009050">
    <property type="entry name" value="Globin-like_sf"/>
</dbReference>
<dbReference type="Gene3D" id="1.10.490.10">
    <property type="entry name" value="Globins"/>
    <property type="match status" value="1"/>
</dbReference>
<proteinExistence type="inferred from homology"/>
<dbReference type="GO" id="GO:0005344">
    <property type="term" value="F:oxygen carrier activity"/>
    <property type="evidence" value="ECO:0007669"/>
    <property type="project" value="UniProtKB-KW"/>
</dbReference>
<dbReference type="InterPro" id="IPR012292">
    <property type="entry name" value="Globin/Proto"/>
</dbReference>
<accession>A0A6V1R2B9</accession>
<dbReference type="InterPro" id="IPR044399">
    <property type="entry name" value="Mb-like_M"/>
</dbReference>
<dbReference type="GO" id="GO:0019825">
    <property type="term" value="F:oxygen binding"/>
    <property type="evidence" value="ECO:0007669"/>
    <property type="project" value="InterPro"/>
</dbReference>
<protein>
    <recommendedName>
        <fullName evidence="6">Globin domain-containing protein</fullName>
    </recommendedName>
</protein>
<feature type="domain" description="Globin" evidence="6">
    <location>
        <begin position="131"/>
        <end position="224"/>
    </location>
</feature>
<dbReference type="Pfam" id="PF00042">
    <property type="entry name" value="Globin"/>
    <property type="match status" value="1"/>
</dbReference>
<feature type="region of interest" description="Disordered" evidence="5">
    <location>
        <begin position="260"/>
        <end position="280"/>
    </location>
</feature>
<keyword evidence="1 4" id="KW-0349">Heme</keyword>
<dbReference type="GO" id="GO:0046872">
    <property type="term" value="F:metal ion binding"/>
    <property type="evidence" value="ECO:0007669"/>
    <property type="project" value="UniProtKB-KW"/>
</dbReference>
<dbReference type="SUPFAM" id="SSF46458">
    <property type="entry name" value="Globin-like"/>
    <property type="match status" value="1"/>
</dbReference>
<dbReference type="AlphaFoldDB" id="A0A6V1R2B9"/>
<dbReference type="GO" id="GO:0046210">
    <property type="term" value="P:nitric oxide catabolic process"/>
    <property type="evidence" value="ECO:0007669"/>
    <property type="project" value="TreeGrafter"/>
</dbReference>
<evidence type="ECO:0000256" key="1">
    <source>
        <dbReference type="ARBA" id="ARBA00022617"/>
    </source>
</evidence>
<dbReference type="GO" id="GO:0071949">
    <property type="term" value="F:FAD binding"/>
    <property type="evidence" value="ECO:0007669"/>
    <property type="project" value="TreeGrafter"/>
</dbReference>
<evidence type="ECO:0000256" key="2">
    <source>
        <dbReference type="ARBA" id="ARBA00022723"/>
    </source>
</evidence>
<evidence type="ECO:0000256" key="4">
    <source>
        <dbReference type="RuleBase" id="RU000356"/>
    </source>
</evidence>
<evidence type="ECO:0000313" key="7">
    <source>
        <dbReference type="EMBL" id="CAE0634059.1"/>
    </source>
</evidence>
<dbReference type="GO" id="GO:0071500">
    <property type="term" value="P:cellular response to nitrosative stress"/>
    <property type="evidence" value="ECO:0007669"/>
    <property type="project" value="TreeGrafter"/>
</dbReference>
<organism evidence="7">
    <name type="scientific">Heterosigma akashiwo</name>
    <name type="common">Chromophytic alga</name>
    <name type="synonym">Heterosigma carterae</name>
    <dbReference type="NCBI Taxonomy" id="2829"/>
    <lineage>
        <taxon>Eukaryota</taxon>
        <taxon>Sar</taxon>
        <taxon>Stramenopiles</taxon>
        <taxon>Ochrophyta</taxon>
        <taxon>Raphidophyceae</taxon>
        <taxon>Chattonellales</taxon>
        <taxon>Chattonellaceae</taxon>
        <taxon>Heterosigma</taxon>
    </lineage>
</organism>
<comment type="similarity">
    <text evidence="4">Belongs to the globin family.</text>
</comment>
<gene>
    <name evidence="7" type="ORF">HAKA00212_LOCUS12773</name>
</gene>
<dbReference type="PANTHER" id="PTHR43396">
    <property type="entry name" value="FLAVOHEMOPROTEIN"/>
    <property type="match status" value="1"/>
</dbReference>
<evidence type="ECO:0000259" key="6">
    <source>
        <dbReference type="Pfam" id="PF00042"/>
    </source>
</evidence>
<dbReference type="InterPro" id="IPR000971">
    <property type="entry name" value="Globin"/>
</dbReference>
<dbReference type="GO" id="GO:0008941">
    <property type="term" value="F:nitric oxide dioxygenase NAD(P)H activity"/>
    <property type="evidence" value="ECO:0007669"/>
    <property type="project" value="TreeGrafter"/>
</dbReference>
<keyword evidence="4" id="KW-0561">Oxygen transport</keyword>